<organism evidence="7 8">
    <name type="scientific">Branchiostoma belcheri</name>
    <name type="common">Amphioxus</name>
    <dbReference type="NCBI Taxonomy" id="7741"/>
    <lineage>
        <taxon>Eukaryota</taxon>
        <taxon>Metazoa</taxon>
        <taxon>Chordata</taxon>
        <taxon>Cephalochordata</taxon>
        <taxon>Leptocardii</taxon>
        <taxon>Amphioxiformes</taxon>
        <taxon>Branchiostomatidae</taxon>
        <taxon>Branchiostoma</taxon>
    </lineage>
</organism>
<feature type="domain" description="PCI" evidence="6">
    <location>
        <begin position="181"/>
        <end position="340"/>
    </location>
</feature>
<comment type="subcellular location">
    <subcellularLocation>
        <location evidence="5">Cytoplasm</location>
    </subcellularLocation>
</comment>
<keyword evidence="3 5" id="KW-0396">Initiation factor</keyword>
<dbReference type="InterPro" id="IPR027528">
    <property type="entry name" value="eIF3m"/>
</dbReference>
<dbReference type="HAMAP" id="MF_03012">
    <property type="entry name" value="eIF3m"/>
    <property type="match status" value="1"/>
</dbReference>
<dbReference type="GO" id="GO:0033290">
    <property type="term" value="C:eukaryotic 48S preinitiation complex"/>
    <property type="evidence" value="ECO:0007669"/>
    <property type="project" value="UniProtKB-UniRule"/>
</dbReference>
<evidence type="ECO:0000256" key="4">
    <source>
        <dbReference type="ARBA" id="ARBA00022917"/>
    </source>
</evidence>
<comment type="function">
    <text evidence="5">Component of the eukaryotic translation initiation factor 3 (eIF-3) complex, which is involved in protein synthesis of a specialized repertoire of mRNAs and, together with other initiation factors, stimulates binding of mRNA and methionyl-tRNAi to the 40S ribosome. The eIF-3 complex specifically targets and initiates translation of a subset of mRNAs involved in cell proliferation.</text>
</comment>
<comment type="subunit">
    <text evidence="5">Component of the eukaryotic translation initiation factor 3 (eIF-3) complex.</text>
</comment>
<dbReference type="Proteomes" id="UP000515135">
    <property type="component" value="Unplaced"/>
</dbReference>
<dbReference type="GO" id="GO:0071541">
    <property type="term" value="C:eukaryotic translation initiation factor 3 complex, eIF3m"/>
    <property type="evidence" value="ECO:0007669"/>
    <property type="project" value="UniProtKB-UniRule"/>
</dbReference>
<evidence type="ECO:0000259" key="6">
    <source>
        <dbReference type="PROSITE" id="PS50250"/>
    </source>
</evidence>
<dbReference type="OrthoDB" id="10267031at2759"/>
<dbReference type="Pfam" id="PF01399">
    <property type="entry name" value="PCI"/>
    <property type="match status" value="1"/>
</dbReference>
<dbReference type="PANTHER" id="PTHR15350:SF2">
    <property type="entry name" value="EUKARYOTIC TRANSLATION INITIATION FACTOR 3 SUBUNIT M"/>
    <property type="match status" value="1"/>
</dbReference>
<dbReference type="InterPro" id="IPR000717">
    <property type="entry name" value="PCI_dom"/>
</dbReference>
<reference evidence="8" key="1">
    <citation type="submission" date="2025-08" db="UniProtKB">
        <authorList>
            <consortium name="RefSeq"/>
        </authorList>
    </citation>
    <scope>IDENTIFICATION</scope>
    <source>
        <tissue evidence="8">Gonad</tissue>
    </source>
</reference>
<evidence type="ECO:0000256" key="1">
    <source>
        <dbReference type="ARBA" id="ARBA00008482"/>
    </source>
</evidence>
<evidence type="ECO:0000313" key="7">
    <source>
        <dbReference type="Proteomes" id="UP000515135"/>
    </source>
</evidence>
<evidence type="ECO:0000256" key="5">
    <source>
        <dbReference type="HAMAP-Rule" id="MF_03012"/>
    </source>
</evidence>
<dbReference type="SUPFAM" id="SSF46785">
    <property type="entry name" value="Winged helix' DNA-binding domain"/>
    <property type="match status" value="1"/>
</dbReference>
<dbReference type="AlphaFoldDB" id="A0A6P4Z0L0"/>
<comment type="similarity">
    <text evidence="5">Belongs to the eIF-3 subunit M family.</text>
</comment>
<dbReference type="InterPro" id="IPR036390">
    <property type="entry name" value="WH_DNA-bd_sf"/>
</dbReference>
<dbReference type="GO" id="GO:0001732">
    <property type="term" value="P:formation of cytoplasmic translation initiation complex"/>
    <property type="evidence" value="ECO:0007669"/>
    <property type="project" value="UniProtKB-UniRule"/>
</dbReference>
<sequence length="376" mass="43485">MSCCPAFIDLPEEEQIIELRKYLKTTGAEISEENSGAGWIADLMQVIDATETCWKSADEAEVEGFLTSVLSLVFIVPTAKIDEVVLSLCEKVVKGGDKMKELRLRILNNLYNGVDERSPVRYNVYCAMVKLAGQTNSVDCINTNLEEVQKWMKLWNLDTEKRVNLLRRLLEAFLECNQSETASKAMVELLRSYTEDNASQARDDAHRCIVHHLAQKDMYLVDHLLVLKPIKFLEGELIHDLLTIFVRGSLHNYMEFCKANPDYIEKLGLSHELCIEKMRFLTFLSMASDNKEIMFDTMEQQLNLTADEVESFLIDVVRTQLVQASIDQIQRKVVIRWSQHRTFGRQQWQQLRDMLERWRENLGTVRNNLQQLTPTS</sequence>
<keyword evidence="4 5" id="KW-0648">Protein biosynthesis</keyword>
<dbReference type="GeneID" id="109469146"/>
<protein>
    <recommendedName>
        <fullName evidence="5">Eukaryotic translation initiation factor 3 subunit M</fullName>
        <shortName evidence="5">eIF3m</shortName>
    </recommendedName>
</protein>
<dbReference type="KEGG" id="bbel:109469146"/>
<evidence type="ECO:0000256" key="2">
    <source>
        <dbReference type="ARBA" id="ARBA00022490"/>
    </source>
</evidence>
<name>A0A6P4Z0L0_BRABE</name>
<evidence type="ECO:0000313" key="8">
    <source>
        <dbReference type="RefSeq" id="XP_019623106.1"/>
    </source>
</evidence>
<comment type="similarity">
    <text evidence="1">Belongs to the CSN7/EIF3M family. CSN7 subfamily.</text>
</comment>
<dbReference type="GO" id="GO:0003743">
    <property type="term" value="F:translation initiation factor activity"/>
    <property type="evidence" value="ECO:0007669"/>
    <property type="project" value="UniProtKB-UniRule"/>
</dbReference>
<dbReference type="SMART" id="SM00088">
    <property type="entry name" value="PINT"/>
    <property type="match status" value="1"/>
</dbReference>
<dbReference type="GO" id="GO:0016282">
    <property type="term" value="C:eukaryotic 43S preinitiation complex"/>
    <property type="evidence" value="ECO:0007669"/>
    <property type="project" value="UniProtKB-UniRule"/>
</dbReference>
<gene>
    <name evidence="8" type="primary">LOC109469146</name>
</gene>
<evidence type="ECO:0000256" key="3">
    <source>
        <dbReference type="ARBA" id="ARBA00022540"/>
    </source>
</evidence>
<dbReference type="Pfam" id="PF18005">
    <property type="entry name" value="eIF3m_C_helix"/>
    <property type="match status" value="1"/>
</dbReference>
<proteinExistence type="inferred from homology"/>
<dbReference type="RefSeq" id="XP_019623106.1">
    <property type="nucleotide sequence ID" value="XM_019767547.1"/>
</dbReference>
<keyword evidence="7" id="KW-1185">Reference proteome</keyword>
<dbReference type="InterPro" id="IPR040750">
    <property type="entry name" value="eIF3m_C_helix"/>
</dbReference>
<accession>A0A6P4Z0L0</accession>
<dbReference type="PROSITE" id="PS50250">
    <property type="entry name" value="PCI"/>
    <property type="match status" value="1"/>
</dbReference>
<dbReference type="InterPro" id="IPR045237">
    <property type="entry name" value="COPS7/eIF3m"/>
</dbReference>
<dbReference type="PANTHER" id="PTHR15350">
    <property type="entry name" value="COP9 SIGNALOSOME COMPLEX SUBUNIT 7/DENDRITIC CELL PROTEIN GA17"/>
    <property type="match status" value="1"/>
</dbReference>
<keyword evidence="2 5" id="KW-0963">Cytoplasm</keyword>